<keyword evidence="2" id="KW-1185">Reference proteome</keyword>
<organism evidence="1 2">
    <name type="scientific">Salvia divinorum</name>
    <name type="common">Maria pastora</name>
    <name type="synonym">Diviner's sage</name>
    <dbReference type="NCBI Taxonomy" id="28513"/>
    <lineage>
        <taxon>Eukaryota</taxon>
        <taxon>Viridiplantae</taxon>
        <taxon>Streptophyta</taxon>
        <taxon>Embryophyta</taxon>
        <taxon>Tracheophyta</taxon>
        <taxon>Spermatophyta</taxon>
        <taxon>Magnoliopsida</taxon>
        <taxon>eudicotyledons</taxon>
        <taxon>Gunneridae</taxon>
        <taxon>Pentapetalae</taxon>
        <taxon>asterids</taxon>
        <taxon>lamiids</taxon>
        <taxon>Lamiales</taxon>
        <taxon>Lamiaceae</taxon>
        <taxon>Nepetoideae</taxon>
        <taxon>Mentheae</taxon>
        <taxon>Salviinae</taxon>
        <taxon>Salvia</taxon>
        <taxon>Salvia subgen. Calosphace</taxon>
    </lineage>
</organism>
<comment type="caution">
    <text evidence="1">The sequence shown here is derived from an EMBL/GenBank/DDBJ whole genome shotgun (WGS) entry which is preliminary data.</text>
</comment>
<sequence length="85" mass="9642">MTTARAKNVVVSLDQAVINSYPKFLFTKRSADDAVCSICLSEYRESEILPDCRHAWLKLNASCPVCRNPPLPTPLQEYSDGRRRQ</sequence>
<keyword evidence="1" id="KW-0808">Transferase</keyword>
<dbReference type="SUPFAM" id="SSF57850">
    <property type="entry name" value="RING/U-box"/>
    <property type="match status" value="1"/>
</dbReference>
<gene>
    <name evidence="1" type="ORF">AAHA92_17851</name>
</gene>
<keyword evidence="1" id="KW-0012">Acyltransferase</keyword>
<dbReference type="AlphaFoldDB" id="A0ABD1H1B9"/>
<dbReference type="EC" id="2.3.2.27" evidence="1"/>
<protein>
    <submittedName>
        <fullName evidence="1">RING-type E3 ubiquitin transferase</fullName>
        <ecNumber evidence="1">2.3.2.27</ecNumber>
    </submittedName>
</protein>
<accession>A0ABD1H1B9</accession>
<name>A0ABD1H1B9_SALDI</name>
<dbReference type="Gene3D" id="3.30.40.10">
    <property type="entry name" value="Zinc/RING finger domain, C3HC4 (zinc finger)"/>
    <property type="match status" value="1"/>
</dbReference>
<dbReference type="InterPro" id="IPR013083">
    <property type="entry name" value="Znf_RING/FYVE/PHD"/>
</dbReference>
<dbReference type="InterPro" id="IPR044289">
    <property type="entry name" value="ATL67-70"/>
</dbReference>
<reference evidence="1 2" key="1">
    <citation type="submission" date="2024-06" db="EMBL/GenBank/DDBJ databases">
        <title>A chromosome level genome sequence of Diviner's sage (Salvia divinorum).</title>
        <authorList>
            <person name="Ford S.A."/>
            <person name="Ro D.-K."/>
            <person name="Ness R.W."/>
            <person name="Phillips M.A."/>
        </authorList>
    </citation>
    <scope>NUCLEOTIDE SEQUENCE [LARGE SCALE GENOMIC DNA]</scope>
    <source>
        <strain evidence="1">SAF-2024a</strain>
        <tissue evidence="1">Leaf</tissue>
    </source>
</reference>
<dbReference type="EMBL" id="JBEAFC010000007">
    <property type="protein sequence ID" value="KAL1549800.1"/>
    <property type="molecule type" value="Genomic_DNA"/>
</dbReference>
<evidence type="ECO:0000313" key="1">
    <source>
        <dbReference type="EMBL" id="KAL1549800.1"/>
    </source>
</evidence>
<dbReference type="PANTHER" id="PTHR46592:SF6">
    <property type="entry name" value="RING-H2 FINGER PROTEIN ATL67"/>
    <property type="match status" value="1"/>
</dbReference>
<proteinExistence type="predicted"/>
<dbReference type="PANTHER" id="PTHR46592">
    <property type="entry name" value="RING-H2 FINGER PROTEIN ATL67"/>
    <property type="match status" value="1"/>
</dbReference>
<dbReference type="GO" id="GO:0061630">
    <property type="term" value="F:ubiquitin protein ligase activity"/>
    <property type="evidence" value="ECO:0007669"/>
    <property type="project" value="UniProtKB-EC"/>
</dbReference>
<evidence type="ECO:0000313" key="2">
    <source>
        <dbReference type="Proteomes" id="UP001567538"/>
    </source>
</evidence>
<dbReference type="Proteomes" id="UP001567538">
    <property type="component" value="Unassembled WGS sequence"/>
</dbReference>